<dbReference type="InterPro" id="IPR038063">
    <property type="entry name" value="Transpep_catalytic_dom"/>
</dbReference>
<dbReference type="Pfam" id="PF03734">
    <property type="entry name" value="YkuD"/>
    <property type="match status" value="1"/>
</dbReference>
<keyword evidence="12" id="KW-1185">Reference proteome</keyword>
<evidence type="ECO:0000256" key="6">
    <source>
        <dbReference type="ARBA" id="ARBA00023316"/>
    </source>
</evidence>
<evidence type="ECO:0000256" key="5">
    <source>
        <dbReference type="ARBA" id="ARBA00022984"/>
    </source>
</evidence>
<evidence type="ECO:0000256" key="7">
    <source>
        <dbReference type="PROSITE-ProRule" id="PRU01373"/>
    </source>
</evidence>
<keyword evidence="3" id="KW-0808">Transferase</keyword>
<dbReference type="CDD" id="cd16913">
    <property type="entry name" value="YkuD_like"/>
    <property type="match status" value="1"/>
</dbReference>
<evidence type="ECO:0000256" key="3">
    <source>
        <dbReference type="ARBA" id="ARBA00022679"/>
    </source>
</evidence>
<dbReference type="PANTHER" id="PTHR30582:SF2">
    <property type="entry name" value="L,D-TRANSPEPTIDASE YCIB-RELATED"/>
    <property type="match status" value="1"/>
</dbReference>
<dbReference type="GO" id="GO:0005576">
    <property type="term" value="C:extracellular region"/>
    <property type="evidence" value="ECO:0007669"/>
    <property type="project" value="TreeGrafter"/>
</dbReference>
<dbReference type="GO" id="GO:0071972">
    <property type="term" value="F:peptidoglycan L,D-transpeptidase activity"/>
    <property type="evidence" value="ECO:0007669"/>
    <property type="project" value="TreeGrafter"/>
</dbReference>
<name>A0A7W8DPF1_9BACT</name>
<dbReference type="RefSeq" id="WP_221305359.1">
    <property type="nucleotide sequence ID" value="NZ_JACHIF010000002.1"/>
</dbReference>
<keyword evidence="9" id="KW-0732">Signal</keyword>
<feature type="signal peptide" evidence="9">
    <location>
        <begin position="1"/>
        <end position="27"/>
    </location>
</feature>
<feature type="chain" id="PRO_5031507059" description="L,D-TPase catalytic domain-containing protein" evidence="9">
    <location>
        <begin position="28"/>
        <end position="246"/>
    </location>
</feature>
<gene>
    <name evidence="11" type="ORF">HNQ64_001327</name>
</gene>
<reference evidence="11 12" key="1">
    <citation type="submission" date="2020-08" db="EMBL/GenBank/DDBJ databases">
        <title>Genomic Encyclopedia of Type Strains, Phase IV (KMG-IV): sequencing the most valuable type-strain genomes for metagenomic binning, comparative biology and taxonomic classification.</title>
        <authorList>
            <person name="Goeker M."/>
        </authorList>
    </citation>
    <scope>NUCLEOTIDE SEQUENCE [LARGE SCALE GENOMIC DNA]</scope>
    <source>
        <strain evidence="11 12">DSM 12251</strain>
    </source>
</reference>
<dbReference type="SUPFAM" id="SSF141523">
    <property type="entry name" value="L,D-transpeptidase catalytic domain-like"/>
    <property type="match status" value="1"/>
</dbReference>
<evidence type="ECO:0000313" key="11">
    <source>
        <dbReference type="EMBL" id="MBB5037085.1"/>
    </source>
</evidence>
<organism evidence="11 12">
    <name type="scientific">Prosthecobacter dejongeii</name>
    <dbReference type="NCBI Taxonomy" id="48465"/>
    <lineage>
        <taxon>Bacteria</taxon>
        <taxon>Pseudomonadati</taxon>
        <taxon>Verrucomicrobiota</taxon>
        <taxon>Verrucomicrobiia</taxon>
        <taxon>Verrucomicrobiales</taxon>
        <taxon>Verrucomicrobiaceae</taxon>
        <taxon>Prosthecobacter</taxon>
    </lineage>
</organism>
<accession>A0A7W8DPF1</accession>
<dbReference type="GO" id="GO:0018104">
    <property type="term" value="P:peptidoglycan-protein cross-linking"/>
    <property type="evidence" value="ECO:0007669"/>
    <property type="project" value="TreeGrafter"/>
</dbReference>
<evidence type="ECO:0000256" key="9">
    <source>
        <dbReference type="SAM" id="SignalP"/>
    </source>
</evidence>
<dbReference type="EMBL" id="JACHIF010000002">
    <property type="protein sequence ID" value="MBB5037085.1"/>
    <property type="molecule type" value="Genomic_DNA"/>
</dbReference>
<dbReference type="UniPathway" id="UPA00219"/>
<dbReference type="InterPro" id="IPR050979">
    <property type="entry name" value="LD-transpeptidase"/>
</dbReference>
<protein>
    <recommendedName>
        <fullName evidence="10">L,D-TPase catalytic domain-containing protein</fullName>
    </recommendedName>
</protein>
<evidence type="ECO:0000313" key="12">
    <source>
        <dbReference type="Proteomes" id="UP000534294"/>
    </source>
</evidence>
<dbReference type="AlphaFoldDB" id="A0A7W8DPF1"/>
<keyword evidence="4 7" id="KW-0133">Cell shape</keyword>
<proteinExistence type="inferred from homology"/>
<keyword evidence="6 7" id="KW-0961">Cell wall biogenesis/degradation</keyword>
<feature type="region of interest" description="Disordered" evidence="8">
    <location>
        <begin position="206"/>
        <end position="246"/>
    </location>
</feature>
<dbReference type="GO" id="GO:0071555">
    <property type="term" value="P:cell wall organization"/>
    <property type="evidence" value="ECO:0007669"/>
    <property type="project" value="UniProtKB-UniRule"/>
</dbReference>
<dbReference type="Gene3D" id="2.40.440.10">
    <property type="entry name" value="L,D-transpeptidase catalytic domain-like"/>
    <property type="match status" value="1"/>
</dbReference>
<comment type="pathway">
    <text evidence="1 7">Cell wall biogenesis; peptidoglycan biosynthesis.</text>
</comment>
<dbReference type="GO" id="GO:0016740">
    <property type="term" value="F:transferase activity"/>
    <property type="evidence" value="ECO:0007669"/>
    <property type="project" value="UniProtKB-KW"/>
</dbReference>
<feature type="active site" description="Nucleophile" evidence="7">
    <location>
        <position position="166"/>
    </location>
</feature>
<comment type="caution">
    <text evidence="11">The sequence shown here is derived from an EMBL/GenBank/DDBJ whole genome shotgun (WGS) entry which is preliminary data.</text>
</comment>
<sequence>MTDASSFLRSALTLLAAGLLMSSCSSAPKEAAGQAGPPKRDDSFWIGDQVAGSPKLVIDLSAQRLRYYKGGKLVGLSPISSGRDGHDTPTGSFKITQKDVYHRSSIYGAYVDAEGNVVMEDVDSRIDPCPAGARFVGAKMHYFMRVVGAVGMHEGYLPGYPASHGCIRLPTKMASIFYHATPHGTPVQVTGNAAYAKYEPPVPLAPVTSEKVKKPKSNAPDGGMRPGSRKKAPKKGTVPPGTTLYL</sequence>
<dbReference type="PROSITE" id="PS52029">
    <property type="entry name" value="LD_TPASE"/>
    <property type="match status" value="1"/>
</dbReference>
<evidence type="ECO:0000256" key="2">
    <source>
        <dbReference type="ARBA" id="ARBA00005992"/>
    </source>
</evidence>
<feature type="active site" description="Proton donor/acceptor" evidence="7">
    <location>
        <position position="153"/>
    </location>
</feature>
<dbReference type="GO" id="GO:0008360">
    <property type="term" value="P:regulation of cell shape"/>
    <property type="evidence" value="ECO:0007669"/>
    <property type="project" value="UniProtKB-UniRule"/>
</dbReference>
<evidence type="ECO:0000256" key="1">
    <source>
        <dbReference type="ARBA" id="ARBA00004752"/>
    </source>
</evidence>
<evidence type="ECO:0000256" key="4">
    <source>
        <dbReference type="ARBA" id="ARBA00022960"/>
    </source>
</evidence>
<dbReference type="InterPro" id="IPR005490">
    <property type="entry name" value="LD_TPept_cat_dom"/>
</dbReference>
<evidence type="ECO:0000256" key="8">
    <source>
        <dbReference type="SAM" id="MobiDB-lite"/>
    </source>
</evidence>
<comment type="similarity">
    <text evidence="2">Belongs to the YkuD family.</text>
</comment>
<evidence type="ECO:0000259" key="10">
    <source>
        <dbReference type="PROSITE" id="PS52029"/>
    </source>
</evidence>
<dbReference type="PANTHER" id="PTHR30582">
    <property type="entry name" value="L,D-TRANSPEPTIDASE"/>
    <property type="match status" value="1"/>
</dbReference>
<keyword evidence="5 7" id="KW-0573">Peptidoglycan synthesis</keyword>
<feature type="domain" description="L,D-TPase catalytic" evidence="10">
    <location>
        <begin position="54"/>
        <end position="190"/>
    </location>
</feature>
<dbReference type="Proteomes" id="UP000534294">
    <property type="component" value="Unassembled WGS sequence"/>
</dbReference>